<reference evidence="1 2" key="1">
    <citation type="submission" date="2019-10" db="EMBL/GenBank/DDBJ databases">
        <title>Genome sequence of Phaeocystidibacter marisrubri JCM30614 (type strain).</title>
        <authorList>
            <person name="Bowman J.P."/>
        </authorList>
    </citation>
    <scope>NUCLEOTIDE SEQUENCE [LARGE SCALE GENOMIC DNA]</scope>
    <source>
        <strain evidence="1 2">JCM 30614</strain>
    </source>
</reference>
<evidence type="ECO:0008006" key="3">
    <source>
        <dbReference type="Google" id="ProtNLM"/>
    </source>
</evidence>
<keyword evidence="2" id="KW-1185">Reference proteome</keyword>
<dbReference type="RefSeq" id="WP_151691640.1">
    <property type="nucleotide sequence ID" value="NZ_BMGX01000002.1"/>
</dbReference>
<sequence>MYKAITLLFTGLMTAPSSFPYYGSPMDQHGAISMMPEESIVAPSVNLNISILIDLSDRIDPGKYPNPTMEFYQRDTGHIGSIVRAFKHHVAQKRIIQIDDRLSTYIDPLPHEPEIARHLSALRIELNRNTITREVLAQIPIQYAENTAKIYNQAITDNHFIGSDIWRFFKSRVKDYCTRSNAKNIVVILTDGYMYHPRSMASEGGRRMSIGRQTFKELGLNTSDWKTIMERRDFGFFPTGNDLNGTKILLLGLNPNPENPFEEEVLKAYWTQWFTEMGVEESDILIKSSDLPINLNQSIQEFILK</sequence>
<comment type="caution">
    <text evidence="1">The sequence shown here is derived from an EMBL/GenBank/DDBJ whole genome shotgun (WGS) entry which is preliminary data.</text>
</comment>
<name>A0A6L3ZHF9_9FLAO</name>
<accession>A0A6L3ZHF9</accession>
<dbReference type="Proteomes" id="UP000484164">
    <property type="component" value="Unassembled WGS sequence"/>
</dbReference>
<evidence type="ECO:0000313" key="2">
    <source>
        <dbReference type="Proteomes" id="UP000484164"/>
    </source>
</evidence>
<dbReference type="OrthoDB" id="945646at2"/>
<protein>
    <recommendedName>
        <fullName evidence="3">VWA domain-containing protein</fullName>
    </recommendedName>
</protein>
<gene>
    <name evidence="1" type="ORF">F8C82_01345</name>
</gene>
<evidence type="ECO:0000313" key="1">
    <source>
        <dbReference type="EMBL" id="KAB2817069.1"/>
    </source>
</evidence>
<organism evidence="1 2">
    <name type="scientific">Phaeocystidibacter marisrubri</name>
    <dbReference type="NCBI Taxonomy" id="1577780"/>
    <lineage>
        <taxon>Bacteria</taxon>
        <taxon>Pseudomonadati</taxon>
        <taxon>Bacteroidota</taxon>
        <taxon>Flavobacteriia</taxon>
        <taxon>Flavobacteriales</taxon>
        <taxon>Phaeocystidibacteraceae</taxon>
        <taxon>Phaeocystidibacter</taxon>
    </lineage>
</organism>
<dbReference type="AlphaFoldDB" id="A0A6L3ZHF9"/>
<dbReference type="EMBL" id="WBVQ01000001">
    <property type="protein sequence ID" value="KAB2817069.1"/>
    <property type="molecule type" value="Genomic_DNA"/>
</dbReference>
<proteinExistence type="predicted"/>